<organism evidence="2 3">
    <name type="scientific">Xenoophorus captivus</name>
    <dbReference type="NCBI Taxonomy" id="1517983"/>
    <lineage>
        <taxon>Eukaryota</taxon>
        <taxon>Metazoa</taxon>
        <taxon>Chordata</taxon>
        <taxon>Craniata</taxon>
        <taxon>Vertebrata</taxon>
        <taxon>Euteleostomi</taxon>
        <taxon>Actinopterygii</taxon>
        <taxon>Neopterygii</taxon>
        <taxon>Teleostei</taxon>
        <taxon>Neoteleostei</taxon>
        <taxon>Acanthomorphata</taxon>
        <taxon>Ovalentaria</taxon>
        <taxon>Atherinomorphae</taxon>
        <taxon>Cyprinodontiformes</taxon>
        <taxon>Goodeidae</taxon>
        <taxon>Xenoophorus</taxon>
    </lineage>
</organism>
<feature type="non-terminal residue" evidence="2">
    <location>
        <position position="1"/>
    </location>
</feature>
<reference evidence="2 3" key="1">
    <citation type="submission" date="2021-06" db="EMBL/GenBank/DDBJ databases">
        <authorList>
            <person name="Palmer J.M."/>
        </authorList>
    </citation>
    <scope>NUCLEOTIDE SEQUENCE [LARGE SCALE GENOMIC DNA]</scope>
    <source>
        <strain evidence="2 3">XC_2019</strain>
        <tissue evidence="2">Muscle</tissue>
    </source>
</reference>
<proteinExistence type="predicted"/>
<feature type="signal peptide" evidence="1">
    <location>
        <begin position="1"/>
        <end position="21"/>
    </location>
</feature>
<comment type="caution">
    <text evidence="2">The sequence shown here is derived from an EMBL/GenBank/DDBJ whole genome shotgun (WGS) entry which is preliminary data.</text>
</comment>
<feature type="chain" id="PRO_5046907377" evidence="1">
    <location>
        <begin position="22"/>
        <end position="58"/>
    </location>
</feature>
<dbReference type="Proteomes" id="UP001434883">
    <property type="component" value="Unassembled WGS sequence"/>
</dbReference>
<protein>
    <submittedName>
        <fullName evidence="2">Uncharacterized protein</fullName>
    </submittedName>
</protein>
<evidence type="ECO:0000313" key="2">
    <source>
        <dbReference type="EMBL" id="MEQ2202662.1"/>
    </source>
</evidence>
<keyword evidence="3" id="KW-1185">Reference proteome</keyword>
<gene>
    <name evidence="2" type="ORF">XENOCAPTIV_011386</name>
</gene>
<keyword evidence="1" id="KW-0732">Signal</keyword>
<evidence type="ECO:0000313" key="3">
    <source>
        <dbReference type="Proteomes" id="UP001434883"/>
    </source>
</evidence>
<sequence>RETIIISSALLLAACLIHCRCSSLWPRQGVQKRGRQLAMPRTVTQRRAECLLAVWQLH</sequence>
<evidence type="ECO:0000256" key="1">
    <source>
        <dbReference type="SAM" id="SignalP"/>
    </source>
</evidence>
<accession>A0ABV0R4L1</accession>
<name>A0ABV0R4L1_9TELE</name>
<dbReference type="EMBL" id="JAHRIN010033852">
    <property type="protein sequence ID" value="MEQ2202662.1"/>
    <property type="molecule type" value="Genomic_DNA"/>
</dbReference>